<comment type="subcellular location">
    <subcellularLocation>
        <location evidence="1">Membrane</location>
        <topology evidence="1">Multi-pass membrane protein</topology>
    </subcellularLocation>
</comment>
<keyword evidence="11" id="KW-1185">Reference proteome</keyword>
<evidence type="ECO:0000256" key="4">
    <source>
        <dbReference type="ARBA" id="ARBA00022692"/>
    </source>
</evidence>
<feature type="transmembrane region" description="Helical" evidence="9">
    <location>
        <begin position="263"/>
        <end position="283"/>
    </location>
</feature>
<feature type="transmembrane region" description="Helical" evidence="9">
    <location>
        <begin position="430"/>
        <end position="449"/>
    </location>
</feature>
<feature type="region of interest" description="Disordered" evidence="8">
    <location>
        <begin position="486"/>
        <end position="524"/>
    </location>
</feature>
<comment type="similarity">
    <text evidence="2">Belongs to the SLC43A transporter (TC 2.A.1.44) family.</text>
</comment>
<feature type="transmembrane region" description="Helical" evidence="9">
    <location>
        <begin position="392"/>
        <end position="410"/>
    </location>
</feature>
<gene>
    <name evidence="10" type="ORF">PECAL_5P25510</name>
</gene>
<reference evidence="10" key="1">
    <citation type="submission" date="2021-11" db="EMBL/GenBank/DDBJ databases">
        <authorList>
            <consortium name="Genoscope - CEA"/>
            <person name="William W."/>
        </authorList>
    </citation>
    <scope>NUCLEOTIDE SEQUENCE</scope>
</reference>
<feature type="transmembrane region" description="Helical" evidence="9">
    <location>
        <begin position="92"/>
        <end position="111"/>
    </location>
</feature>
<dbReference type="InterPro" id="IPR052599">
    <property type="entry name" value="SLC43A_AATransporter"/>
</dbReference>
<feature type="compositionally biased region" description="Polar residues" evidence="8">
    <location>
        <begin position="1"/>
        <end position="11"/>
    </location>
</feature>
<keyword evidence="6 9" id="KW-1133">Transmembrane helix</keyword>
<dbReference type="AlphaFoldDB" id="A0A8J2T0W1"/>
<feature type="transmembrane region" description="Helical" evidence="9">
    <location>
        <begin position="358"/>
        <end position="380"/>
    </location>
</feature>
<evidence type="ECO:0000313" key="10">
    <source>
        <dbReference type="EMBL" id="CAH0378034.1"/>
    </source>
</evidence>
<evidence type="ECO:0000313" key="11">
    <source>
        <dbReference type="Proteomes" id="UP000789595"/>
    </source>
</evidence>
<evidence type="ECO:0000256" key="9">
    <source>
        <dbReference type="SAM" id="Phobius"/>
    </source>
</evidence>
<dbReference type="Gene3D" id="1.20.1250.20">
    <property type="entry name" value="MFS general substrate transporter like domains"/>
    <property type="match status" value="1"/>
</dbReference>
<sequence>MADETPVQSPTSRRRSTSAMLPPPTEGEPTQCQAKTTGAGASLAMMATLGFLWGGACFGFNGIKTVFLDEGLFADACDHGDRCKAQINQVDAAWTFASAMLNVMALVNGSLSDALGLRRLCLLSSALLAISTGAFYLVVTRRRYEQYLSYVYFALVESGMLLSFGGLALQGEKGSLTPPCSRPYDVRVVAAPTMETAFALGTLIFPTLRLIHDGVRGANLVTLYCSYFAACALLILYCACRTKARPLRRPGSGALRHVGWRRLLFAFCAALAVGANITQQGYYVATFAEQAKWHGRSELLGDVLDWGFPLMALPSLYGAARFEEHAHAVGFEKGASRGYVVLLLMQVAWGILSTQKLWWLQILAVAVFVPARLLGFVHLYTCVGAFFPAEHFGIMAGACLTLGGLCAIPASQALRAWLVASMDPRGPNGALAAALVVLDALAGAASRIVKIDRPDAVAAPTTSAYNPMAADADDEAAVELAEFFSEYGDGGDSSPSPLVSYGSPAAETRSPARVDDAEASSSVN</sequence>
<dbReference type="EMBL" id="CAKKNE010000005">
    <property type="protein sequence ID" value="CAH0378034.1"/>
    <property type="molecule type" value="Genomic_DNA"/>
</dbReference>
<feature type="region of interest" description="Disordered" evidence="8">
    <location>
        <begin position="1"/>
        <end position="33"/>
    </location>
</feature>
<keyword evidence="3" id="KW-0813">Transport</keyword>
<dbReference type="InterPro" id="IPR036259">
    <property type="entry name" value="MFS_trans_sf"/>
</dbReference>
<protein>
    <submittedName>
        <fullName evidence="10">Uncharacterized protein</fullName>
    </submittedName>
</protein>
<name>A0A8J2T0W1_9STRA</name>
<dbReference type="Proteomes" id="UP000789595">
    <property type="component" value="Unassembled WGS sequence"/>
</dbReference>
<comment type="caution">
    <text evidence="10">The sequence shown here is derived from an EMBL/GenBank/DDBJ whole genome shotgun (WGS) entry which is preliminary data.</text>
</comment>
<dbReference type="SUPFAM" id="SSF103473">
    <property type="entry name" value="MFS general substrate transporter"/>
    <property type="match status" value="1"/>
</dbReference>
<evidence type="ECO:0000256" key="2">
    <source>
        <dbReference type="ARBA" id="ARBA00006595"/>
    </source>
</evidence>
<keyword evidence="4 9" id="KW-0812">Transmembrane</keyword>
<evidence type="ECO:0000256" key="8">
    <source>
        <dbReference type="SAM" id="MobiDB-lite"/>
    </source>
</evidence>
<accession>A0A8J2T0W1</accession>
<dbReference type="GO" id="GO:0006865">
    <property type="term" value="P:amino acid transport"/>
    <property type="evidence" value="ECO:0007669"/>
    <property type="project" value="UniProtKB-KW"/>
</dbReference>
<proteinExistence type="inferred from homology"/>
<keyword evidence="5" id="KW-0029">Amino-acid transport</keyword>
<evidence type="ECO:0000256" key="5">
    <source>
        <dbReference type="ARBA" id="ARBA00022970"/>
    </source>
</evidence>
<evidence type="ECO:0000256" key="1">
    <source>
        <dbReference type="ARBA" id="ARBA00004141"/>
    </source>
</evidence>
<organism evidence="10 11">
    <name type="scientific">Pelagomonas calceolata</name>
    <dbReference type="NCBI Taxonomy" id="35677"/>
    <lineage>
        <taxon>Eukaryota</taxon>
        <taxon>Sar</taxon>
        <taxon>Stramenopiles</taxon>
        <taxon>Ochrophyta</taxon>
        <taxon>Pelagophyceae</taxon>
        <taxon>Pelagomonadales</taxon>
        <taxon>Pelagomonadaceae</taxon>
        <taxon>Pelagomonas</taxon>
    </lineage>
</organism>
<dbReference type="GO" id="GO:0016020">
    <property type="term" value="C:membrane"/>
    <property type="evidence" value="ECO:0007669"/>
    <property type="project" value="UniProtKB-SubCell"/>
</dbReference>
<evidence type="ECO:0000256" key="3">
    <source>
        <dbReference type="ARBA" id="ARBA00022448"/>
    </source>
</evidence>
<dbReference type="PANTHER" id="PTHR20772">
    <property type="entry name" value="PROTEIN FMP42"/>
    <property type="match status" value="1"/>
</dbReference>
<keyword evidence="7 9" id="KW-0472">Membrane</keyword>
<evidence type="ECO:0000256" key="6">
    <source>
        <dbReference type="ARBA" id="ARBA00022989"/>
    </source>
</evidence>
<feature type="transmembrane region" description="Helical" evidence="9">
    <location>
        <begin position="221"/>
        <end position="242"/>
    </location>
</feature>
<feature type="transmembrane region" description="Helical" evidence="9">
    <location>
        <begin position="117"/>
        <end position="138"/>
    </location>
</feature>
<dbReference type="OrthoDB" id="10567676at2759"/>
<feature type="transmembrane region" description="Helical" evidence="9">
    <location>
        <begin position="150"/>
        <end position="169"/>
    </location>
</feature>
<evidence type="ECO:0000256" key="7">
    <source>
        <dbReference type="ARBA" id="ARBA00023136"/>
    </source>
</evidence>
<dbReference type="PANTHER" id="PTHR20772:SF2">
    <property type="entry name" value="PROTEIN FMP42"/>
    <property type="match status" value="1"/>
</dbReference>